<feature type="compositionally biased region" description="Basic and acidic residues" evidence="1">
    <location>
        <begin position="97"/>
        <end position="120"/>
    </location>
</feature>
<feature type="compositionally biased region" description="Basic and acidic residues" evidence="1">
    <location>
        <begin position="64"/>
        <end position="73"/>
    </location>
</feature>
<keyword evidence="2" id="KW-1185">Reference proteome</keyword>
<feature type="compositionally biased region" description="Basic residues" evidence="1">
    <location>
        <begin position="121"/>
        <end position="135"/>
    </location>
</feature>
<name>A0A6P3XPS7_DINQU</name>
<dbReference type="AlphaFoldDB" id="A0A6P3XPS7"/>
<feature type="compositionally biased region" description="Basic and acidic residues" evidence="1">
    <location>
        <begin position="208"/>
        <end position="217"/>
    </location>
</feature>
<accession>A0A6P3XPS7</accession>
<feature type="region of interest" description="Disordered" evidence="1">
    <location>
        <begin position="20"/>
        <end position="254"/>
    </location>
</feature>
<feature type="compositionally biased region" description="Basic and acidic residues" evidence="1">
    <location>
        <begin position="226"/>
        <end position="254"/>
    </location>
</feature>
<feature type="compositionally biased region" description="Low complexity" evidence="1">
    <location>
        <begin position="149"/>
        <end position="158"/>
    </location>
</feature>
<sequence length="254" mass="28101">MDMTTTKEVYYCPSDFEASGAGGVEDIVPVLSPSSSYDGPSRRCPASLLRNNAPAKTFPLRLRGGGDPEDPKNIMDNSKQGGANTTKAGPSKPGPRCSKEQRSQKEGEESRMTRERERTRAKTQKNREKNRHIVRRGVMIDDSGEEPNSSSDRSSTLSDYCDSEPEMSEDASMRVTRSRSSSLACSHGSSRKRSAEPMEVGGSGGEELPPKTEDPIRQKAKRHKQERPAHTEEHVGQFKREIGGEGQDARYRDR</sequence>
<protein>
    <submittedName>
        <fullName evidence="3">Uncharacterized protein LOC106747175</fullName>
    </submittedName>
</protein>
<dbReference type="Proteomes" id="UP000515204">
    <property type="component" value="Unplaced"/>
</dbReference>
<feature type="compositionally biased region" description="Polar residues" evidence="1">
    <location>
        <begin position="75"/>
        <end position="88"/>
    </location>
</feature>
<organism evidence="2 3">
    <name type="scientific">Dinoponera quadriceps</name>
    <name type="common">South American ant</name>
    <dbReference type="NCBI Taxonomy" id="609295"/>
    <lineage>
        <taxon>Eukaryota</taxon>
        <taxon>Metazoa</taxon>
        <taxon>Ecdysozoa</taxon>
        <taxon>Arthropoda</taxon>
        <taxon>Hexapoda</taxon>
        <taxon>Insecta</taxon>
        <taxon>Pterygota</taxon>
        <taxon>Neoptera</taxon>
        <taxon>Endopterygota</taxon>
        <taxon>Hymenoptera</taxon>
        <taxon>Apocrita</taxon>
        <taxon>Aculeata</taxon>
        <taxon>Formicoidea</taxon>
        <taxon>Formicidae</taxon>
        <taxon>Ponerinae</taxon>
        <taxon>Ponerini</taxon>
        <taxon>Dinoponera</taxon>
    </lineage>
</organism>
<dbReference type="KEGG" id="dqu:106747175"/>
<dbReference type="RefSeq" id="XP_014480009.1">
    <property type="nucleotide sequence ID" value="XM_014624523.1"/>
</dbReference>
<evidence type="ECO:0000313" key="2">
    <source>
        <dbReference type="Proteomes" id="UP000515204"/>
    </source>
</evidence>
<reference evidence="3" key="1">
    <citation type="submission" date="2025-08" db="UniProtKB">
        <authorList>
            <consortium name="RefSeq"/>
        </authorList>
    </citation>
    <scope>IDENTIFICATION</scope>
</reference>
<dbReference type="GeneID" id="106747175"/>
<proteinExistence type="predicted"/>
<feature type="compositionally biased region" description="Polar residues" evidence="1">
    <location>
        <begin position="178"/>
        <end position="188"/>
    </location>
</feature>
<evidence type="ECO:0000313" key="3">
    <source>
        <dbReference type="RefSeq" id="XP_014480009.1"/>
    </source>
</evidence>
<evidence type="ECO:0000256" key="1">
    <source>
        <dbReference type="SAM" id="MobiDB-lite"/>
    </source>
</evidence>
<gene>
    <name evidence="3" type="primary">LOC106747175</name>
</gene>